<dbReference type="RefSeq" id="WP_189251209.1">
    <property type="nucleotide sequence ID" value="NZ_BMQJ01000037.1"/>
</dbReference>
<organism evidence="1 2">
    <name type="scientific">Streptosporangium pseudovulgare</name>
    <dbReference type="NCBI Taxonomy" id="35765"/>
    <lineage>
        <taxon>Bacteria</taxon>
        <taxon>Bacillati</taxon>
        <taxon>Actinomycetota</taxon>
        <taxon>Actinomycetes</taxon>
        <taxon>Streptosporangiales</taxon>
        <taxon>Streptosporangiaceae</taxon>
        <taxon>Streptosporangium</taxon>
    </lineage>
</organism>
<name>A0ABQ2RJK4_9ACTN</name>
<gene>
    <name evidence="1" type="ORF">GCM10010140_75640</name>
</gene>
<keyword evidence="2" id="KW-1185">Reference proteome</keyword>
<evidence type="ECO:0000313" key="2">
    <source>
        <dbReference type="Proteomes" id="UP000611554"/>
    </source>
</evidence>
<evidence type="ECO:0008006" key="3">
    <source>
        <dbReference type="Google" id="ProtNLM"/>
    </source>
</evidence>
<protein>
    <recommendedName>
        <fullName evidence="3">DDE Tnp4 domain-containing protein</fullName>
    </recommendedName>
</protein>
<proteinExistence type="predicted"/>
<reference evidence="2" key="1">
    <citation type="journal article" date="2019" name="Int. J. Syst. Evol. Microbiol.">
        <title>The Global Catalogue of Microorganisms (GCM) 10K type strain sequencing project: providing services to taxonomists for standard genome sequencing and annotation.</title>
        <authorList>
            <consortium name="The Broad Institute Genomics Platform"/>
            <consortium name="The Broad Institute Genome Sequencing Center for Infectious Disease"/>
            <person name="Wu L."/>
            <person name="Ma J."/>
        </authorList>
    </citation>
    <scope>NUCLEOTIDE SEQUENCE [LARGE SCALE GENOMIC DNA]</scope>
    <source>
        <strain evidence="2">JCM 3115</strain>
    </source>
</reference>
<comment type="caution">
    <text evidence="1">The sequence shown here is derived from an EMBL/GenBank/DDBJ whole genome shotgun (WGS) entry which is preliminary data.</text>
</comment>
<sequence>MRRGRRGRVPGRHGHIVEHLKAAGLGALADLGFLGLDKDCNDQVVVTGHKATRARKLTTGQKTANRIIAAGSQRSRPPAPVDHFHKL</sequence>
<dbReference type="Proteomes" id="UP000611554">
    <property type="component" value="Unassembled WGS sequence"/>
</dbReference>
<evidence type="ECO:0000313" key="1">
    <source>
        <dbReference type="EMBL" id="GGQ34531.1"/>
    </source>
</evidence>
<accession>A0ABQ2RJK4</accession>
<dbReference type="EMBL" id="BMQJ01000037">
    <property type="protein sequence ID" value="GGQ34531.1"/>
    <property type="molecule type" value="Genomic_DNA"/>
</dbReference>